<organism evidence="6 7">
    <name type="scientific">Methylobacterium iners</name>
    <dbReference type="NCBI Taxonomy" id="418707"/>
    <lineage>
        <taxon>Bacteria</taxon>
        <taxon>Pseudomonadati</taxon>
        <taxon>Pseudomonadota</taxon>
        <taxon>Alphaproteobacteria</taxon>
        <taxon>Hyphomicrobiales</taxon>
        <taxon>Methylobacteriaceae</taxon>
        <taxon>Methylobacterium</taxon>
    </lineage>
</organism>
<dbReference type="PANTHER" id="PTHR43712">
    <property type="entry name" value="PUTATIVE (AFU_ORTHOLOGUE AFUA_4G14580)-RELATED"/>
    <property type="match status" value="1"/>
</dbReference>
<dbReference type="InterPro" id="IPR029063">
    <property type="entry name" value="SAM-dependent_MTases_sf"/>
</dbReference>
<keyword evidence="1" id="KW-0489">Methyltransferase</keyword>
<evidence type="ECO:0000256" key="2">
    <source>
        <dbReference type="ARBA" id="ARBA00022679"/>
    </source>
</evidence>
<sequence length="389" mass="41854">MASSPSLAHKAPAPPRSWRERWLAFRTRTIANPAFQRWAASFPLTRRIARRNTRALFDLCAGFVYSQVLFACVRLDLFTILSEGPLAPEALAGRLRLPPERTLRLLKAATSLDLLTVLPDGRFALADLGAALVGNPSIAAMIDHHSMLYEDLSDPVALLRGESGPTRLGGYWPYADRTKADLIGEGGVAAYSALMAASQALIAEDILDAYPVARHRCLMDVGGGEGAFLRAAAARAPALSLQLFDLPPVAERAARRFAEAGLASRAAALGGSFLDDPLPTGADAISLVRVVHDHDDEVVRLLLRRVHDALPSEGTLILAEPMSGTDGAKPIADAYFGFYLLAMGSGRCRSLPELSRLLSEAGFVGVREVATRRPLLTRLVTAHRDPSHT</sequence>
<keyword evidence="7" id="KW-1185">Reference proteome</keyword>
<reference evidence="6" key="1">
    <citation type="journal article" date="2021" name="Front. Microbiol.">
        <title>Comprehensive Comparative Genomics and Phenotyping of Methylobacterium Species.</title>
        <authorList>
            <person name="Alessa O."/>
            <person name="Ogura Y."/>
            <person name="Fujitani Y."/>
            <person name="Takami H."/>
            <person name="Hayashi T."/>
            <person name="Sahin N."/>
            <person name="Tani A."/>
        </authorList>
    </citation>
    <scope>NUCLEOTIDE SEQUENCE</scope>
    <source>
        <strain evidence="6">DSM 19015</strain>
    </source>
</reference>
<accession>A0ABQ4RUT7</accession>
<evidence type="ECO:0000259" key="5">
    <source>
        <dbReference type="Pfam" id="PF08100"/>
    </source>
</evidence>
<evidence type="ECO:0000256" key="1">
    <source>
        <dbReference type="ARBA" id="ARBA00022603"/>
    </source>
</evidence>
<proteinExistence type="predicted"/>
<dbReference type="Gene3D" id="1.10.10.10">
    <property type="entry name" value="Winged helix-like DNA-binding domain superfamily/Winged helix DNA-binding domain"/>
    <property type="match status" value="1"/>
</dbReference>
<dbReference type="InterPro" id="IPR016461">
    <property type="entry name" value="COMT-like"/>
</dbReference>
<dbReference type="InterPro" id="IPR012967">
    <property type="entry name" value="COMT_dimerisation"/>
</dbReference>
<gene>
    <name evidence="6" type="primary">crtF</name>
    <name evidence="6" type="ORF">OCOJLMKI_1799</name>
</gene>
<feature type="domain" description="O-methyltransferase C-terminal" evidence="4">
    <location>
        <begin position="189"/>
        <end position="363"/>
    </location>
</feature>
<dbReference type="Proteomes" id="UP001055125">
    <property type="component" value="Unassembled WGS sequence"/>
</dbReference>
<dbReference type="PIRSF" id="PIRSF005739">
    <property type="entry name" value="O-mtase"/>
    <property type="match status" value="1"/>
</dbReference>
<evidence type="ECO:0000313" key="6">
    <source>
        <dbReference type="EMBL" id="GJD94596.1"/>
    </source>
</evidence>
<protein>
    <submittedName>
        <fullName evidence="6">Demethylspheroidene O-methyltransferase</fullName>
    </submittedName>
</protein>
<evidence type="ECO:0000313" key="7">
    <source>
        <dbReference type="Proteomes" id="UP001055125"/>
    </source>
</evidence>
<feature type="domain" description="O-methyltransferase dimerisation" evidence="5">
    <location>
        <begin position="58"/>
        <end position="133"/>
    </location>
</feature>
<evidence type="ECO:0000259" key="4">
    <source>
        <dbReference type="Pfam" id="PF00891"/>
    </source>
</evidence>
<dbReference type="InterPro" id="IPR001077">
    <property type="entry name" value="COMT_C"/>
</dbReference>
<dbReference type="EMBL" id="BPQP01000027">
    <property type="protein sequence ID" value="GJD94596.1"/>
    <property type="molecule type" value="Genomic_DNA"/>
</dbReference>
<dbReference type="Pfam" id="PF00891">
    <property type="entry name" value="Methyltransf_2"/>
    <property type="match status" value="1"/>
</dbReference>
<dbReference type="InterPro" id="IPR036390">
    <property type="entry name" value="WH_DNA-bd_sf"/>
</dbReference>
<dbReference type="PANTHER" id="PTHR43712:SF2">
    <property type="entry name" value="O-METHYLTRANSFERASE CICE"/>
    <property type="match status" value="1"/>
</dbReference>
<keyword evidence="3" id="KW-0949">S-adenosyl-L-methionine</keyword>
<dbReference type="Gene3D" id="1.10.287.1350">
    <property type="match status" value="1"/>
</dbReference>
<keyword evidence="2" id="KW-0808">Transferase</keyword>
<evidence type="ECO:0000256" key="3">
    <source>
        <dbReference type="ARBA" id="ARBA00022691"/>
    </source>
</evidence>
<reference evidence="6" key="2">
    <citation type="submission" date="2021-08" db="EMBL/GenBank/DDBJ databases">
        <authorList>
            <person name="Tani A."/>
            <person name="Ola A."/>
            <person name="Ogura Y."/>
            <person name="Katsura K."/>
            <person name="Hayashi T."/>
        </authorList>
    </citation>
    <scope>NUCLEOTIDE SEQUENCE</scope>
    <source>
        <strain evidence="6">DSM 19015</strain>
    </source>
</reference>
<dbReference type="PROSITE" id="PS51683">
    <property type="entry name" value="SAM_OMT_II"/>
    <property type="match status" value="1"/>
</dbReference>
<dbReference type="SUPFAM" id="SSF53335">
    <property type="entry name" value="S-adenosyl-L-methionine-dependent methyltransferases"/>
    <property type="match status" value="1"/>
</dbReference>
<name>A0ABQ4RUT7_9HYPH</name>
<dbReference type="Gene3D" id="3.40.50.150">
    <property type="entry name" value="Vaccinia Virus protein VP39"/>
    <property type="match status" value="1"/>
</dbReference>
<dbReference type="SUPFAM" id="SSF46785">
    <property type="entry name" value="Winged helix' DNA-binding domain"/>
    <property type="match status" value="1"/>
</dbReference>
<dbReference type="Pfam" id="PF08100">
    <property type="entry name" value="Dimerisation"/>
    <property type="match status" value="1"/>
</dbReference>
<comment type="caution">
    <text evidence="6">The sequence shown here is derived from an EMBL/GenBank/DDBJ whole genome shotgun (WGS) entry which is preliminary data.</text>
</comment>
<dbReference type="InterPro" id="IPR036388">
    <property type="entry name" value="WH-like_DNA-bd_sf"/>
</dbReference>